<evidence type="ECO:0000313" key="6">
    <source>
        <dbReference type="Proteomes" id="UP000265768"/>
    </source>
</evidence>
<feature type="domain" description="Peptidoglycan recognition protein family" evidence="4">
    <location>
        <begin position="69"/>
        <end position="223"/>
    </location>
</feature>
<dbReference type="EMBL" id="QZEY01000005">
    <property type="protein sequence ID" value="RJL32113.1"/>
    <property type="molecule type" value="Genomic_DNA"/>
</dbReference>
<comment type="similarity">
    <text evidence="1">Belongs to the N-acetylmuramoyl-L-alanine amidase 2 family.</text>
</comment>
<reference evidence="5 6" key="1">
    <citation type="submission" date="2018-09" db="EMBL/GenBank/DDBJ databases">
        <title>YIM 75507 draft genome.</title>
        <authorList>
            <person name="Tang S."/>
            <person name="Feng Y."/>
        </authorList>
    </citation>
    <scope>NUCLEOTIDE SEQUENCE [LARGE SCALE GENOMIC DNA]</scope>
    <source>
        <strain evidence="5 6">YIM 75507</strain>
    </source>
</reference>
<proteinExistence type="inferred from homology"/>
<dbReference type="GO" id="GO:0008745">
    <property type="term" value="F:N-acetylmuramoyl-L-alanine amidase activity"/>
    <property type="evidence" value="ECO:0007669"/>
    <property type="project" value="InterPro"/>
</dbReference>
<dbReference type="PANTHER" id="PTHR11022">
    <property type="entry name" value="PEPTIDOGLYCAN RECOGNITION PROTEIN"/>
    <property type="match status" value="1"/>
</dbReference>
<evidence type="ECO:0000259" key="4">
    <source>
        <dbReference type="SMART" id="SM00701"/>
    </source>
</evidence>
<dbReference type="SMART" id="SM00644">
    <property type="entry name" value="Ami_2"/>
    <property type="match status" value="1"/>
</dbReference>
<evidence type="ECO:0000259" key="3">
    <source>
        <dbReference type="SMART" id="SM00644"/>
    </source>
</evidence>
<dbReference type="Gene3D" id="3.40.80.10">
    <property type="entry name" value="Peptidoglycan recognition protein-like"/>
    <property type="match status" value="1"/>
</dbReference>
<accession>A0A3A4B1Y2</accession>
<dbReference type="CDD" id="cd06583">
    <property type="entry name" value="PGRP"/>
    <property type="match status" value="1"/>
</dbReference>
<dbReference type="GO" id="GO:0008270">
    <property type="term" value="F:zinc ion binding"/>
    <property type="evidence" value="ECO:0007669"/>
    <property type="project" value="InterPro"/>
</dbReference>
<dbReference type="InterPro" id="IPR036505">
    <property type="entry name" value="Amidase/PGRP_sf"/>
</dbReference>
<feature type="domain" description="N-acetylmuramoyl-L-alanine amidase" evidence="3">
    <location>
        <begin position="81"/>
        <end position="229"/>
    </location>
</feature>
<dbReference type="InterPro" id="IPR006619">
    <property type="entry name" value="PGRP_domain_met/bac"/>
</dbReference>
<dbReference type="InterPro" id="IPR015510">
    <property type="entry name" value="PGRP"/>
</dbReference>
<gene>
    <name evidence="5" type="ORF">D5H75_16995</name>
</gene>
<dbReference type="GO" id="GO:0009253">
    <property type="term" value="P:peptidoglycan catabolic process"/>
    <property type="evidence" value="ECO:0007669"/>
    <property type="project" value="InterPro"/>
</dbReference>
<organism evidence="5 6">
    <name type="scientific">Bailinhaonella thermotolerans</name>
    <dbReference type="NCBI Taxonomy" id="1070861"/>
    <lineage>
        <taxon>Bacteria</taxon>
        <taxon>Bacillati</taxon>
        <taxon>Actinomycetota</taxon>
        <taxon>Actinomycetes</taxon>
        <taxon>Streptosporangiales</taxon>
        <taxon>Streptosporangiaceae</taxon>
        <taxon>Bailinhaonella</taxon>
    </lineage>
</organism>
<dbReference type="AlphaFoldDB" id="A0A3A4B1Y2"/>
<sequence>MDPDEFSRPFRPRWESPRTHDRSEVTLSVERRSVLARGTVLAGGALLAEASGFAVGASASAATAAMRRPKIYTRADWGARPPRRRAVLVNKRPEYVVVHHTASGNTKDYGLDRAFQLSRAIQAHHMKNNGWEDTGQHFTISRGGHIMEGRNRTLRAINSGLHAIGAHVANHNNRCVGIENEGNYTRAMPPDELLESLAHLTAWLCEVYDLNPYRAIIGHRDLNSTGCPGRLHKILPLLRREVAARLRRRSSVRHEHTLQMDVDMDLDWDESGPPFRVQGPASPFDHGPAIGPADITR</sequence>
<dbReference type="Pfam" id="PF01510">
    <property type="entry name" value="Amidase_2"/>
    <property type="match status" value="1"/>
</dbReference>
<name>A0A3A4B1Y2_9ACTN</name>
<evidence type="ECO:0000313" key="5">
    <source>
        <dbReference type="EMBL" id="RJL32113.1"/>
    </source>
</evidence>
<feature type="region of interest" description="Disordered" evidence="2">
    <location>
        <begin position="269"/>
        <end position="297"/>
    </location>
</feature>
<dbReference type="SMART" id="SM00701">
    <property type="entry name" value="PGRP"/>
    <property type="match status" value="1"/>
</dbReference>
<feature type="region of interest" description="Disordered" evidence="2">
    <location>
        <begin position="1"/>
        <end position="22"/>
    </location>
</feature>
<evidence type="ECO:0000256" key="1">
    <source>
        <dbReference type="ARBA" id="ARBA00007553"/>
    </source>
</evidence>
<dbReference type="RefSeq" id="WP_119927431.1">
    <property type="nucleotide sequence ID" value="NZ_QZEY01000005.1"/>
</dbReference>
<dbReference type="OrthoDB" id="514320at2"/>
<dbReference type="PANTHER" id="PTHR11022:SF41">
    <property type="entry name" value="PEPTIDOGLYCAN-RECOGNITION PROTEIN LC-RELATED"/>
    <property type="match status" value="1"/>
</dbReference>
<evidence type="ECO:0000256" key="2">
    <source>
        <dbReference type="SAM" id="MobiDB-lite"/>
    </source>
</evidence>
<dbReference type="Proteomes" id="UP000265768">
    <property type="component" value="Unassembled WGS sequence"/>
</dbReference>
<keyword evidence="6" id="KW-1185">Reference proteome</keyword>
<protein>
    <submittedName>
        <fullName evidence="5">N-acetylmuramoyl-L-alanine amidase</fullName>
    </submittedName>
</protein>
<comment type="caution">
    <text evidence="5">The sequence shown here is derived from an EMBL/GenBank/DDBJ whole genome shotgun (WGS) entry which is preliminary data.</text>
</comment>
<dbReference type="SUPFAM" id="SSF55846">
    <property type="entry name" value="N-acetylmuramoyl-L-alanine amidase-like"/>
    <property type="match status" value="1"/>
</dbReference>
<dbReference type="InterPro" id="IPR002502">
    <property type="entry name" value="Amidase_domain"/>
</dbReference>